<evidence type="ECO:0000256" key="1">
    <source>
        <dbReference type="SAM" id="Phobius"/>
    </source>
</evidence>
<dbReference type="Proteomes" id="UP000198680">
    <property type="component" value="Unassembled WGS sequence"/>
</dbReference>
<reference evidence="3" key="1">
    <citation type="submission" date="2016-10" db="EMBL/GenBank/DDBJ databases">
        <authorList>
            <person name="Varghese N."/>
            <person name="Submissions S."/>
        </authorList>
    </citation>
    <scope>NUCLEOTIDE SEQUENCE [LARGE SCALE GENOMIC DNA]</scope>
    <source>
        <strain evidence="3">DSM 45419</strain>
    </source>
</reference>
<accession>A0A1G9Y1R0</accession>
<feature type="transmembrane region" description="Helical" evidence="1">
    <location>
        <begin position="68"/>
        <end position="91"/>
    </location>
</feature>
<keyword evidence="3" id="KW-1185">Reference proteome</keyword>
<dbReference type="AlphaFoldDB" id="A0A1G9Y1R0"/>
<sequence>MQLLTALVPLAVAFIPILRWPTLPRRIREHAALLKDVPEDVAGPLKRTLAAEIEQLARRNWHMLDRRTALYVYFLRAGLVLFIIVVLWGYGVFVPVLYELAPPEDRPSVPLFVWICAIGAVLGFWTVAWVLGRRSRNRRRPFPSGSGE</sequence>
<keyword evidence="1" id="KW-0812">Transmembrane</keyword>
<keyword evidence="1" id="KW-0472">Membrane</keyword>
<proteinExistence type="predicted"/>
<evidence type="ECO:0000313" key="2">
    <source>
        <dbReference type="EMBL" id="SDN03022.1"/>
    </source>
</evidence>
<keyword evidence="1" id="KW-1133">Transmembrane helix</keyword>
<feature type="transmembrane region" description="Helical" evidence="1">
    <location>
        <begin position="6"/>
        <end position="23"/>
    </location>
</feature>
<gene>
    <name evidence="2" type="ORF">SAMN05660642_03856</name>
</gene>
<protein>
    <submittedName>
        <fullName evidence="2">Uncharacterized protein</fullName>
    </submittedName>
</protein>
<name>A0A1G9Y1R0_9ACTN</name>
<evidence type="ECO:0000313" key="3">
    <source>
        <dbReference type="Proteomes" id="UP000198680"/>
    </source>
</evidence>
<dbReference type="EMBL" id="FNHE01000011">
    <property type="protein sequence ID" value="SDN03022.1"/>
    <property type="molecule type" value="Genomic_DNA"/>
</dbReference>
<feature type="transmembrane region" description="Helical" evidence="1">
    <location>
        <begin position="111"/>
        <end position="131"/>
    </location>
</feature>
<organism evidence="2 3">
    <name type="scientific">Geodermatophilus siccatus</name>
    <dbReference type="NCBI Taxonomy" id="1137991"/>
    <lineage>
        <taxon>Bacteria</taxon>
        <taxon>Bacillati</taxon>
        <taxon>Actinomycetota</taxon>
        <taxon>Actinomycetes</taxon>
        <taxon>Geodermatophilales</taxon>
        <taxon>Geodermatophilaceae</taxon>
        <taxon>Geodermatophilus</taxon>
    </lineage>
</organism>